<evidence type="ECO:0000256" key="6">
    <source>
        <dbReference type="RuleBase" id="RU003968"/>
    </source>
</evidence>
<dbReference type="PROSITE" id="PS00623">
    <property type="entry name" value="GMC_OXRED_1"/>
    <property type="match status" value="1"/>
</dbReference>
<dbReference type="SUPFAM" id="SSF51905">
    <property type="entry name" value="FAD/NAD(P)-binding domain"/>
    <property type="match status" value="1"/>
</dbReference>
<protein>
    <submittedName>
        <fullName evidence="9">Glucose-methanol-choline oxidoreductase, C-terminal,Glucose-methanol-choline oxidoreductase, N</fullName>
    </submittedName>
</protein>
<comment type="similarity">
    <text evidence="2 6">Belongs to the GMC oxidoreductase family.</text>
</comment>
<feature type="binding site" evidence="5">
    <location>
        <position position="259"/>
    </location>
    <ligand>
        <name>FAD</name>
        <dbReference type="ChEBI" id="CHEBI:57692"/>
    </ligand>
</feature>
<sequence>MVLKISLVLLCSIFVEIATIEYPHDFAPKLSSGEHDIKFQFIVVGGGSAGAVVATRLSEITDWNVLLLEAGSDPPATTEIPLKWSLAMHTEYDWEFFTETQEKVFKGLKDERSYIPRGCMLGGSSSMNVMLYLRGTKFDYDKWESMGCPGWGFEENLEYFKKNENFTDDTRFDPQVHGNSGPISVSPYVAPDPAIGTIGEAADLMGLKNVKDLNKLGRTTGYAMSDSTTKNGLRCSTLKGYLIPNSERPNLFVAKKTRVTKVLIENKKAYGVEFVTATGEFKTVNCTKEVIVSAGVMMSPQLLMLSGIGPAQHLNDMQIDLVADLPVGLNYQDHIAFYGMVLTDRKNRPKEDIAKESQQLRKETMQLIPKGISTMGLTGLVSFVDTTGDQQPDIEIMKIRFSYNTTKQLDIFRRMFSFSDDMANIYNELGMLSDIILMIPISNHIVNTGHVELASKDPLVKPKIYANFLTDQAEYDVLIEGIKFVVDLCKKKPMVDAGYELAEIKFPGCPDIEFDSKEYWTCAIDHVASSIFHSVGTNRMGAADDKTAVVDIDLKVKGVENLRVIDSSVMPHLVSCNTNAATMMIAEKASDKIKTQYGKCGTADSDAKSSADQV</sequence>
<dbReference type="OrthoDB" id="269227at2759"/>
<dbReference type="PANTHER" id="PTHR11552">
    <property type="entry name" value="GLUCOSE-METHANOL-CHOLINE GMC OXIDOREDUCTASE"/>
    <property type="match status" value="1"/>
</dbReference>
<evidence type="ECO:0000259" key="8">
    <source>
        <dbReference type="PROSITE" id="PS00623"/>
    </source>
</evidence>
<dbReference type="InterPro" id="IPR036188">
    <property type="entry name" value="FAD/NAD-bd_sf"/>
</dbReference>
<dbReference type="GO" id="GO:0050660">
    <property type="term" value="F:flavin adenine dinucleotide binding"/>
    <property type="evidence" value="ECO:0007669"/>
    <property type="project" value="InterPro"/>
</dbReference>
<dbReference type="GO" id="GO:0016614">
    <property type="term" value="F:oxidoreductase activity, acting on CH-OH group of donors"/>
    <property type="evidence" value="ECO:0007669"/>
    <property type="project" value="InterPro"/>
</dbReference>
<proteinExistence type="inferred from homology"/>
<dbReference type="PANTHER" id="PTHR11552:SF147">
    <property type="entry name" value="CHOLINE DEHYDROGENASE, MITOCHONDRIAL"/>
    <property type="match status" value="1"/>
</dbReference>
<dbReference type="InterPro" id="IPR007867">
    <property type="entry name" value="GMC_OxRtase_C"/>
</dbReference>
<dbReference type="AlphaFoldDB" id="A0A5E4MW80"/>
<evidence type="ECO:0000256" key="1">
    <source>
        <dbReference type="ARBA" id="ARBA00001974"/>
    </source>
</evidence>
<dbReference type="Gene3D" id="3.30.560.10">
    <property type="entry name" value="Glucose Oxidase, domain 3"/>
    <property type="match status" value="1"/>
</dbReference>
<feature type="signal peptide" evidence="7">
    <location>
        <begin position="1"/>
        <end position="19"/>
    </location>
</feature>
<organism evidence="9 10">
    <name type="scientific">Cinara cedri</name>
    <dbReference type="NCBI Taxonomy" id="506608"/>
    <lineage>
        <taxon>Eukaryota</taxon>
        <taxon>Metazoa</taxon>
        <taxon>Ecdysozoa</taxon>
        <taxon>Arthropoda</taxon>
        <taxon>Hexapoda</taxon>
        <taxon>Insecta</taxon>
        <taxon>Pterygota</taxon>
        <taxon>Neoptera</taxon>
        <taxon>Paraneoptera</taxon>
        <taxon>Hemiptera</taxon>
        <taxon>Sternorrhyncha</taxon>
        <taxon>Aphidomorpha</taxon>
        <taxon>Aphidoidea</taxon>
        <taxon>Aphididae</taxon>
        <taxon>Lachninae</taxon>
        <taxon>Cinara</taxon>
    </lineage>
</organism>
<dbReference type="Pfam" id="PF05199">
    <property type="entry name" value="GMC_oxred_C"/>
    <property type="match status" value="1"/>
</dbReference>
<feature type="chain" id="PRO_5022910436" evidence="7">
    <location>
        <begin position="20"/>
        <end position="614"/>
    </location>
</feature>
<keyword evidence="7" id="KW-0732">Signal</keyword>
<reference evidence="9 10" key="1">
    <citation type="submission" date="2019-08" db="EMBL/GenBank/DDBJ databases">
        <authorList>
            <person name="Alioto T."/>
            <person name="Alioto T."/>
            <person name="Gomez Garrido J."/>
        </authorList>
    </citation>
    <scope>NUCLEOTIDE SEQUENCE [LARGE SCALE GENOMIC DNA]</scope>
</reference>
<keyword evidence="10" id="KW-1185">Reference proteome</keyword>
<evidence type="ECO:0000256" key="7">
    <source>
        <dbReference type="SAM" id="SignalP"/>
    </source>
</evidence>
<dbReference type="Gene3D" id="3.50.50.60">
    <property type="entry name" value="FAD/NAD(P)-binding domain"/>
    <property type="match status" value="1"/>
</dbReference>
<keyword evidence="4 5" id="KW-0274">FAD</keyword>
<keyword evidence="3 6" id="KW-0285">Flavoprotein</keyword>
<evidence type="ECO:0000256" key="3">
    <source>
        <dbReference type="ARBA" id="ARBA00022630"/>
    </source>
</evidence>
<evidence type="ECO:0000256" key="2">
    <source>
        <dbReference type="ARBA" id="ARBA00010790"/>
    </source>
</evidence>
<dbReference type="Pfam" id="PF00732">
    <property type="entry name" value="GMC_oxred_N"/>
    <property type="match status" value="1"/>
</dbReference>
<dbReference type="SUPFAM" id="SSF54373">
    <property type="entry name" value="FAD-linked reductases, C-terminal domain"/>
    <property type="match status" value="1"/>
</dbReference>
<dbReference type="EMBL" id="CABPRJ010001428">
    <property type="protein sequence ID" value="VVC35799.1"/>
    <property type="molecule type" value="Genomic_DNA"/>
</dbReference>
<dbReference type="Proteomes" id="UP000325440">
    <property type="component" value="Unassembled WGS sequence"/>
</dbReference>
<comment type="cofactor">
    <cofactor evidence="1 5">
        <name>FAD</name>
        <dbReference type="ChEBI" id="CHEBI:57692"/>
    </cofactor>
</comment>
<evidence type="ECO:0000313" key="9">
    <source>
        <dbReference type="EMBL" id="VVC35799.1"/>
    </source>
</evidence>
<evidence type="ECO:0000313" key="10">
    <source>
        <dbReference type="Proteomes" id="UP000325440"/>
    </source>
</evidence>
<evidence type="ECO:0000256" key="5">
    <source>
        <dbReference type="PIRSR" id="PIRSR000137-2"/>
    </source>
</evidence>
<dbReference type="PIRSF" id="PIRSF000137">
    <property type="entry name" value="Alcohol_oxidase"/>
    <property type="match status" value="1"/>
</dbReference>
<dbReference type="InterPro" id="IPR000172">
    <property type="entry name" value="GMC_OxRdtase_N"/>
</dbReference>
<dbReference type="InterPro" id="IPR012132">
    <property type="entry name" value="GMC_OxRdtase"/>
</dbReference>
<name>A0A5E4MW80_9HEMI</name>
<gene>
    <name evidence="9" type="ORF">CINCED_3A003744</name>
</gene>
<feature type="domain" description="Glucose-methanol-choline oxidoreductase N-terminal" evidence="8">
    <location>
        <begin position="118"/>
        <end position="141"/>
    </location>
</feature>
<evidence type="ECO:0000256" key="4">
    <source>
        <dbReference type="ARBA" id="ARBA00022827"/>
    </source>
</evidence>
<accession>A0A5E4MW80</accession>